<evidence type="ECO:0000313" key="3">
    <source>
        <dbReference type="Proteomes" id="UP001292571"/>
    </source>
</evidence>
<dbReference type="InterPro" id="IPR007791">
    <property type="entry name" value="DjlA_N"/>
</dbReference>
<feature type="domain" description="Co-chaperone DjlA N-terminal" evidence="1">
    <location>
        <begin position="61"/>
        <end position="161"/>
    </location>
</feature>
<organism evidence="2 3">
    <name type="scientific">Pseudomonas spirodelae</name>
    <dbReference type="NCBI Taxonomy" id="3101751"/>
    <lineage>
        <taxon>Bacteria</taxon>
        <taxon>Pseudomonadati</taxon>
        <taxon>Pseudomonadota</taxon>
        <taxon>Gammaproteobacteria</taxon>
        <taxon>Pseudomonadales</taxon>
        <taxon>Pseudomonadaceae</taxon>
        <taxon>Pseudomonas</taxon>
    </lineage>
</organism>
<proteinExistence type="predicted"/>
<evidence type="ECO:0000259" key="1">
    <source>
        <dbReference type="Pfam" id="PF05099"/>
    </source>
</evidence>
<accession>A0ABU5P9G2</accession>
<sequence>MAAWTNYLTRRIGKKAHEIFSSEIVFDDGIADIEIVAPLNAEKTESIEEAKSLEFYKIKALSNLMKVDGKSEEEELEFLSSMIESSALSAEDKLSLISDISSTDSKLDGINAIAASPADAIALITDMVALAKVDGKFHITEKMYIKQVGKILGFDDADINEMINS</sequence>
<evidence type="ECO:0000313" key="2">
    <source>
        <dbReference type="EMBL" id="MEA1606301.1"/>
    </source>
</evidence>
<name>A0ABU5P9G2_9PSED</name>
<keyword evidence="3" id="KW-1185">Reference proteome</keyword>
<dbReference type="RefSeq" id="WP_322949208.1">
    <property type="nucleotide sequence ID" value="NZ_JAYEET010000036.1"/>
</dbReference>
<protein>
    <submittedName>
        <fullName evidence="2">TerB family tellurite resistance protein</fullName>
    </submittedName>
</protein>
<dbReference type="InterPro" id="IPR029024">
    <property type="entry name" value="TerB-like"/>
</dbReference>
<dbReference type="EMBL" id="JAYEET010000036">
    <property type="protein sequence ID" value="MEA1606301.1"/>
    <property type="molecule type" value="Genomic_DNA"/>
</dbReference>
<dbReference type="Pfam" id="PF05099">
    <property type="entry name" value="TerB"/>
    <property type="match status" value="1"/>
</dbReference>
<dbReference type="Proteomes" id="UP001292571">
    <property type="component" value="Unassembled WGS sequence"/>
</dbReference>
<comment type="caution">
    <text evidence="2">The sequence shown here is derived from an EMBL/GenBank/DDBJ whole genome shotgun (WGS) entry which is preliminary data.</text>
</comment>
<reference evidence="2 3" key="1">
    <citation type="submission" date="2023-12" db="EMBL/GenBank/DDBJ databases">
        <title>Pseudomonas sp. T5W1.</title>
        <authorList>
            <person name="Maltman C."/>
        </authorList>
    </citation>
    <scope>NUCLEOTIDE SEQUENCE [LARGE SCALE GENOMIC DNA]</scope>
    <source>
        <strain evidence="2 3">T5W1</strain>
    </source>
</reference>
<gene>
    <name evidence="2" type="ORF">SOP97_10810</name>
</gene>
<dbReference type="SUPFAM" id="SSF158682">
    <property type="entry name" value="TerB-like"/>
    <property type="match status" value="1"/>
</dbReference>
<dbReference type="Gene3D" id="1.10.3680.10">
    <property type="entry name" value="TerB-like"/>
    <property type="match status" value="1"/>
</dbReference>